<keyword evidence="2" id="KW-0436">Ligase</keyword>
<dbReference type="InterPro" id="IPR005482">
    <property type="entry name" value="Biotin_COase_C"/>
</dbReference>
<organism evidence="10 11">
    <name type="scientific">Leptospira fletcheri</name>
    <dbReference type="NCBI Taxonomy" id="2484981"/>
    <lineage>
        <taxon>Bacteria</taxon>
        <taxon>Pseudomonadati</taxon>
        <taxon>Spirochaetota</taxon>
        <taxon>Spirochaetia</taxon>
        <taxon>Leptospirales</taxon>
        <taxon>Leptospiraceae</taxon>
        <taxon>Leptospira</taxon>
    </lineage>
</organism>
<evidence type="ECO:0000313" key="11">
    <source>
        <dbReference type="Proteomes" id="UP000298458"/>
    </source>
</evidence>
<dbReference type="SUPFAM" id="SSF56059">
    <property type="entry name" value="Glutathione synthetase ATP-binding domain-like"/>
    <property type="match status" value="1"/>
</dbReference>
<dbReference type="InterPro" id="IPR016185">
    <property type="entry name" value="PreATP-grasp_dom_sf"/>
</dbReference>
<dbReference type="Pfam" id="PF00289">
    <property type="entry name" value="Biotin_carb_N"/>
    <property type="match status" value="1"/>
</dbReference>
<dbReference type="OrthoDB" id="9807469at2"/>
<dbReference type="InterPro" id="IPR001882">
    <property type="entry name" value="Biotin_BS"/>
</dbReference>
<comment type="caution">
    <text evidence="10">The sequence shown here is derived from an EMBL/GenBank/DDBJ whole genome shotgun (WGS) entry which is preliminary data.</text>
</comment>
<keyword evidence="4 6" id="KW-0067">ATP-binding</keyword>
<dbReference type="Pfam" id="PF02786">
    <property type="entry name" value="CPSase_L_D2"/>
    <property type="match status" value="1"/>
</dbReference>
<dbReference type="CDD" id="cd06850">
    <property type="entry name" value="biotinyl_domain"/>
    <property type="match status" value="1"/>
</dbReference>
<dbReference type="SUPFAM" id="SSF51246">
    <property type="entry name" value="Rudiment single hybrid motif"/>
    <property type="match status" value="1"/>
</dbReference>
<keyword evidence="3 6" id="KW-0547">Nucleotide-binding</keyword>
<dbReference type="SUPFAM" id="SSF52096">
    <property type="entry name" value="ClpP/crotonase"/>
    <property type="match status" value="2"/>
</dbReference>
<dbReference type="InterPro" id="IPR005479">
    <property type="entry name" value="CPAse_ATP-bd"/>
</dbReference>
<evidence type="ECO:0000256" key="5">
    <source>
        <dbReference type="ARBA" id="ARBA00023267"/>
    </source>
</evidence>
<dbReference type="InterPro" id="IPR011761">
    <property type="entry name" value="ATP-grasp"/>
</dbReference>
<dbReference type="Pfam" id="PF01039">
    <property type="entry name" value="Carboxyl_trans"/>
    <property type="match status" value="3"/>
</dbReference>
<dbReference type="Gene3D" id="3.90.226.10">
    <property type="entry name" value="2-enoyl-CoA Hydratase, Chain A, domain 1"/>
    <property type="match status" value="2"/>
</dbReference>
<dbReference type="PROSITE" id="PS50989">
    <property type="entry name" value="COA_CT_CTER"/>
    <property type="match status" value="1"/>
</dbReference>
<gene>
    <name evidence="10" type="ORF">EHO60_14415</name>
</gene>
<feature type="domain" description="CoA carboxyltransferase C-terminal" evidence="9">
    <location>
        <begin position="1722"/>
        <end position="1957"/>
    </location>
</feature>
<evidence type="ECO:0000256" key="3">
    <source>
        <dbReference type="ARBA" id="ARBA00022741"/>
    </source>
</evidence>
<dbReference type="PANTHER" id="PTHR18866">
    <property type="entry name" value="CARBOXYLASE:PYRUVATE/ACETYL-COA/PROPIONYL-COA CARBOXYLASE"/>
    <property type="match status" value="1"/>
</dbReference>
<dbReference type="InterPro" id="IPR005481">
    <property type="entry name" value="BC-like_N"/>
</dbReference>
<dbReference type="Pfam" id="PF00364">
    <property type="entry name" value="Biotin_lipoyl"/>
    <property type="match status" value="1"/>
</dbReference>
<dbReference type="SMART" id="SM00878">
    <property type="entry name" value="Biotin_carb_C"/>
    <property type="match status" value="1"/>
</dbReference>
<name>A0A4R9GCM3_9LEPT</name>
<dbReference type="PANTHER" id="PTHR18866:SF33">
    <property type="entry name" value="METHYLCROTONOYL-COA CARBOXYLASE SUBUNIT ALPHA, MITOCHONDRIAL-RELATED"/>
    <property type="match status" value="1"/>
</dbReference>
<evidence type="ECO:0000313" key="10">
    <source>
        <dbReference type="EMBL" id="TGK08767.1"/>
    </source>
</evidence>
<dbReference type="SUPFAM" id="SSF52440">
    <property type="entry name" value="PreATP-grasp domain"/>
    <property type="match status" value="1"/>
</dbReference>
<dbReference type="GO" id="GO:0005524">
    <property type="term" value="F:ATP binding"/>
    <property type="evidence" value="ECO:0007669"/>
    <property type="project" value="UniProtKB-UniRule"/>
</dbReference>
<dbReference type="PROSITE" id="PS50979">
    <property type="entry name" value="BC"/>
    <property type="match status" value="1"/>
</dbReference>
<dbReference type="SUPFAM" id="SSF51230">
    <property type="entry name" value="Single hybrid motif"/>
    <property type="match status" value="1"/>
</dbReference>
<evidence type="ECO:0000259" key="7">
    <source>
        <dbReference type="PROSITE" id="PS50975"/>
    </source>
</evidence>
<feature type="domain" description="Biotin carboxylation" evidence="8">
    <location>
        <begin position="50"/>
        <end position="501"/>
    </location>
</feature>
<dbReference type="Proteomes" id="UP000298458">
    <property type="component" value="Unassembled WGS sequence"/>
</dbReference>
<sequence length="1984" mass="223270">MKKTEIPKDESESIALAQGISEIEFHRTKLKELNATFRMKAFKSQKRQGKLQKVLVANRGEIAKRFFFALHEEGIRSIAVVADKDRGQSWFEFADEVVYIGEAKNYASIPVICAALLESGANAIYPGYGFLSENYEFVEMLSEVQTFYEREIVFMGPKASVMRKVGNKLDARHLANQNGVPLFLGSGSIGGIEEALREAERIGYPIILKLDAGGGGKGMLVVRNPAELAPAIESAIRIGRSSYGNETFYLEKFIERPAHFEVQIFNGIAVGIRKCAVQRRNQKIIEESGEHFLPHSTQLQLLSSAEKIAGLSGYSNDCGAGTVEFLLDRETGQFGFLEMNTRLQVEYAVTDQSVGVDLVKWQIFLFDDREDHIPYHSALQSRFREREHSIQCRIYAEDPYQNYSPSPGKIKELELPTFNGIRCDFGFKKGDSIPGEFDPMVGKLLAFGKNRFEALQRMERALSEIYMRGITSNIEQLLSVIRHPKFREGDYDNRLLDEFSELVSAKTDLLEESITYACIGESLRETGRSVAEIFRERNLTQLIYSDMETESPVHYKVFINDSSYNVFLLRTGISEFWIGGEGLSLRRVRVSRYSRDGFQFLAESGDRNVSVKIDAKPNFQLIRFFDSKGSVRYSRLKITSEGKQDSGDDAGVLRSPFQGTFVKLCDDPETGKPWILGSGIKKGDSLIVISAMKMETLLKAPVDGTLSYLIEKGDLNRLIQGNTASGQILGKSFGEGEILAKVTSSQSELEPEISSLQLPSKIGQQNGKTETSSSLSRLEKWSDVPTDVSEDHEADFMKKPYSAIQRKEVRLLLRSWLLGFCSGSGTKSKISCLLKGLEKEEILKNQKERSEWEDFVKLFFRYIVLTKRLFSSDFLPGRSHFSELQRALIHWDQEGFKPAKEPAKLLSRLFAFYGAKPWTQFRRMQDQGIAFGYILSAYKNQLAQPDFYAEILLALEPFLPEAKSFDIFLHELLALEERDRDPKLEKILKRILNKRKSNSFNIPEGVRTLAKRHQSKYLIFTKDPMNLVSEGDFNPGKLSEFRSDLFFASENLPEKFEDLLSKKLDYWKGRTQIRRLEFPSERYFLYLTESKGKTELLLIARLESDPSENTGIDSEGKFYNENLENECIAAVSLLAVANRFHSASSIRLELVVEKREIPLKDDASPARDLEHDILRNSAASILEFFLHADYSGLILEIIDAFDKSKIYSFFFRDGKLRMDILGKEDIRFPYSKEIESKNSKMYEKGKWPLERWVEETFDSDSFREIRIPGLDFPENNANGMIPIGAKIFVGKISGQEAVFFFKDSRVAGGATGDKEGRKYFAAACIAYRMDLPLYVWNDGAGANIKEGMVSLNRAAEGFFVNSLLTGRVPAREFMAAIESHNDPAISELFSAIHGLEDLNFRPYLPEDRPSRCLVVAVGVGSSTGLDVYGSSQASIQVLLDEEQSYRVLTGAAVIESVTGERFTNYEIGGAKIMGRGSGTVDFVANDKVHLISILFRIQKILFGSPKNRWEEIAPLPERNSTTNQEITRRDVISESTLRSLSDEGDFLAIKENYSGGEALVAGLLRLKKVPLVVLGPRSEFGFHSYPSLIKAKESLRIAQKTGAGILLVYGRTWFSNSYLEDGESFRIGRDILNLLSANREPVLHIVKDSKSLKLSENTISGDVWILIEGSRKEKQELPAGSVFKTPTFLVSDERTAFSVARDVFSLLRYRNRIQENPVPSGIPSLPKDLSQAYDMRSSIIEPTLDEGTFLEFFQTDPGSSLITGLGRIAGKTVGIIADQPKDGGAPDASGTEKFRIFMEFLSKFELPLVMLSDAPGFVPGLKQERLRIQQIGGESLDINVLSKNPVVSVVLRQNYGGRQIHAFSGFLRPGISYCSMKESTLAVMGAFSAFDLFHGGKVARLEEEGKKEEVETLRKEFLESFRKKAKASQDALSTGVVDQLFDEISELRGAILEGLLQAEKRCRDWNARRFSYESNEEIFPSCKE</sequence>
<evidence type="ECO:0000256" key="6">
    <source>
        <dbReference type="PROSITE-ProRule" id="PRU00409"/>
    </source>
</evidence>
<dbReference type="PROSITE" id="PS00867">
    <property type="entry name" value="CPSASE_2"/>
    <property type="match status" value="1"/>
</dbReference>
<dbReference type="GO" id="GO:0016874">
    <property type="term" value="F:ligase activity"/>
    <property type="evidence" value="ECO:0007669"/>
    <property type="project" value="UniProtKB-KW"/>
</dbReference>
<dbReference type="InterPro" id="IPR011764">
    <property type="entry name" value="Biotin_carboxylation_dom"/>
</dbReference>
<dbReference type="Gene3D" id="3.30.470.20">
    <property type="entry name" value="ATP-grasp fold, B domain"/>
    <property type="match status" value="1"/>
</dbReference>
<evidence type="ECO:0000256" key="1">
    <source>
        <dbReference type="ARBA" id="ARBA00001953"/>
    </source>
</evidence>
<dbReference type="Gene3D" id="2.40.50.100">
    <property type="match status" value="1"/>
</dbReference>
<dbReference type="PROSITE" id="PS00188">
    <property type="entry name" value="BIOTIN"/>
    <property type="match status" value="1"/>
</dbReference>
<dbReference type="InterPro" id="IPR034733">
    <property type="entry name" value="AcCoA_carboxyl_beta"/>
</dbReference>
<evidence type="ECO:0000256" key="4">
    <source>
        <dbReference type="ARBA" id="ARBA00022840"/>
    </source>
</evidence>
<dbReference type="InterPro" id="IPR000089">
    <property type="entry name" value="Biotin_lipoyl"/>
</dbReference>
<reference evidence="10" key="1">
    <citation type="journal article" date="2019" name="PLoS Negl. Trop. Dis.">
        <title>Revisiting the worldwide diversity of Leptospira species in the environment.</title>
        <authorList>
            <person name="Vincent A.T."/>
            <person name="Schiettekatte O."/>
            <person name="Bourhy P."/>
            <person name="Veyrier F.J."/>
            <person name="Picardeau M."/>
        </authorList>
    </citation>
    <scope>NUCLEOTIDE SEQUENCE [LARGE SCALE GENOMIC DNA]</scope>
    <source>
        <strain evidence="10">SSW15</strain>
    </source>
</reference>
<dbReference type="PROSITE" id="PS50975">
    <property type="entry name" value="ATP_GRASP"/>
    <property type="match status" value="1"/>
</dbReference>
<feature type="domain" description="ATP-grasp" evidence="7">
    <location>
        <begin position="172"/>
        <end position="367"/>
    </location>
</feature>
<protein>
    <submittedName>
        <fullName evidence="10">Carbamoyl-phosphate synthase subunit L</fullName>
    </submittedName>
</protein>
<accession>A0A4R9GCM3</accession>
<keyword evidence="11" id="KW-1185">Reference proteome</keyword>
<dbReference type="Pfam" id="PF02785">
    <property type="entry name" value="Biotin_carb_C"/>
    <property type="match status" value="1"/>
</dbReference>
<dbReference type="InterPro" id="IPR011053">
    <property type="entry name" value="Single_hybrid_motif"/>
</dbReference>
<evidence type="ECO:0000259" key="8">
    <source>
        <dbReference type="PROSITE" id="PS50979"/>
    </source>
</evidence>
<dbReference type="RefSeq" id="WP_135768911.1">
    <property type="nucleotide sequence ID" value="NZ_RQET01000010.1"/>
</dbReference>
<evidence type="ECO:0000259" key="9">
    <source>
        <dbReference type="PROSITE" id="PS50989"/>
    </source>
</evidence>
<dbReference type="InterPro" id="IPR011763">
    <property type="entry name" value="COA_CT_C"/>
</dbReference>
<dbReference type="GO" id="GO:0046872">
    <property type="term" value="F:metal ion binding"/>
    <property type="evidence" value="ECO:0007669"/>
    <property type="project" value="InterPro"/>
</dbReference>
<keyword evidence="5" id="KW-0092">Biotin</keyword>
<evidence type="ECO:0000256" key="2">
    <source>
        <dbReference type="ARBA" id="ARBA00022598"/>
    </source>
</evidence>
<dbReference type="InterPro" id="IPR050856">
    <property type="entry name" value="Biotin_carboxylase_complex"/>
</dbReference>
<dbReference type="InterPro" id="IPR029045">
    <property type="entry name" value="ClpP/crotonase-like_dom_sf"/>
</dbReference>
<proteinExistence type="predicted"/>
<dbReference type="InterPro" id="IPR011054">
    <property type="entry name" value="Rudment_hybrid_motif"/>
</dbReference>
<comment type="cofactor">
    <cofactor evidence="1">
        <name>biotin</name>
        <dbReference type="ChEBI" id="CHEBI:57586"/>
    </cofactor>
</comment>
<dbReference type="EMBL" id="RQET01000010">
    <property type="protein sequence ID" value="TGK08767.1"/>
    <property type="molecule type" value="Genomic_DNA"/>
</dbReference>